<dbReference type="EMBL" id="BLLF01000327">
    <property type="protein sequence ID" value="GFH10581.1"/>
    <property type="molecule type" value="Genomic_DNA"/>
</dbReference>
<dbReference type="Proteomes" id="UP000485058">
    <property type="component" value="Unassembled WGS sequence"/>
</dbReference>
<gene>
    <name evidence="2" type="ORF">HaLaN_05918</name>
</gene>
<sequence length="169" mass="18727">MLMRAALFARSLPSLPTLYCTVPSILHGALWELCDRSSVACPTPAPGCSHHHLHTSAPAWGKHDFRTKRGKVRSCRRPQKVELFPGWHEHLQMYPQLIEGPQRWNGSHGLSRPTQQQATQEKIFLGRLVMQPIAIPQAKTGPPPSTSLTSFRSPPAVKPYLISSAASSH</sequence>
<organism evidence="2 3">
    <name type="scientific">Haematococcus lacustris</name>
    <name type="common">Green alga</name>
    <name type="synonym">Haematococcus pluvialis</name>
    <dbReference type="NCBI Taxonomy" id="44745"/>
    <lineage>
        <taxon>Eukaryota</taxon>
        <taxon>Viridiplantae</taxon>
        <taxon>Chlorophyta</taxon>
        <taxon>core chlorophytes</taxon>
        <taxon>Chlorophyceae</taxon>
        <taxon>CS clade</taxon>
        <taxon>Chlamydomonadales</taxon>
        <taxon>Haematococcaceae</taxon>
        <taxon>Haematococcus</taxon>
    </lineage>
</organism>
<feature type="region of interest" description="Disordered" evidence="1">
    <location>
        <begin position="136"/>
        <end position="155"/>
    </location>
</feature>
<proteinExistence type="predicted"/>
<comment type="caution">
    <text evidence="2">The sequence shown here is derived from an EMBL/GenBank/DDBJ whole genome shotgun (WGS) entry which is preliminary data.</text>
</comment>
<reference evidence="2 3" key="1">
    <citation type="submission" date="2020-02" db="EMBL/GenBank/DDBJ databases">
        <title>Draft genome sequence of Haematococcus lacustris strain NIES-144.</title>
        <authorList>
            <person name="Morimoto D."/>
            <person name="Nakagawa S."/>
            <person name="Yoshida T."/>
            <person name="Sawayama S."/>
        </authorList>
    </citation>
    <scope>NUCLEOTIDE SEQUENCE [LARGE SCALE GENOMIC DNA]</scope>
    <source>
        <strain evidence="2 3">NIES-144</strain>
    </source>
</reference>
<accession>A0A699YM41</accession>
<evidence type="ECO:0000313" key="2">
    <source>
        <dbReference type="EMBL" id="GFH10581.1"/>
    </source>
</evidence>
<dbReference type="AlphaFoldDB" id="A0A699YM41"/>
<protein>
    <submittedName>
        <fullName evidence="2">Uncharacterized protein</fullName>
    </submittedName>
</protein>
<evidence type="ECO:0000256" key="1">
    <source>
        <dbReference type="SAM" id="MobiDB-lite"/>
    </source>
</evidence>
<evidence type="ECO:0000313" key="3">
    <source>
        <dbReference type="Proteomes" id="UP000485058"/>
    </source>
</evidence>
<name>A0A699YM41_HAELA</name>
<keyword evidence="3" id="KW-1185">Reference proteome</keyword>